<gene>
    <name evidence="3" type="ORF">SAMN05660330_04396</name>
</gene>
<evidence type="ECO:0000313" key="3">
    <source>
        <dbReference type="EMBL" id="SDP85112.1"/>
    </source>
</evidence>
<name>A0A1H0W316_9BACT</name>
<evidence type="ECO:0000259" key="2">
    <source>
        <dbReference type="Pfam" id="PF20454"/>
    </source>
</evidence>
<evidence type="ECO:0000313" key="4">
    <source>
        <dbReference type="Proteomes" id="UP000199073"/>
    </source>
</evidence>
<dbReference type="GO" id="GO:0016887">
    <property type="term" value="F:ATP hydrolysis activity"/>
    <property type="evidence" value="ECO:0007669"/>
    <property type="project" value="InterPro"/>
</dbReference>
<evidence type="ECO:0000259" key="1">
    <source>
        <dbReference type="Pfam" id="PF05876"/>
    </source>
</evidence>
<organism evidence="3 4">
    <name type="scientific">Desulforhopalus singaporensis</name>
    <dbReference type="NCBI Taxonomy" id="91360"/>
    <lineage>
        <taxon>Bacteria</taxon>
        <taxon>Pseudomonadati</taxon>
        <taxon>Thermodesulfobacteriota</taxon>
        <taxon>Desulfobulbia</taxon>
        <taxon>Desulfobulbales</taxon>
        <taxon>Desulfocapsaceae</taxon>
        <taxon>Desulforhopalus</taxon>
    </lineage>
</organism>
<dbReference type="AlphaFoldDB" id="A0A1H0W316"/>
<dbReference type="STRING" id="91360.SAMN05660330_04396"/>
<feature type="domain" description="Phage terminase large subunit GpA ATPase" evidence="1">
    <location>
        <begin position="2"/>
        <end position="241"/>
    </location>
</feature>
<dbReference type="EMBL" id="FNJI01000093">
    <property type="protein sequence ID" value="SDP85112.1"/>
    <property type="molecule type" value="Genomic_DNA"/>
</dbReference>
<dbReference type="Pfam" id="PF20454">
    <property type="entry name" value="GpA_nuclease"/>
    <property type="match status" value="1"/>
</dbReference>
<dbReference type="InterPro" id="IPR046453">
    <property type="entry name" value="GpA_ATPase"/>
</dbReference>
<reference evidence="3 4" key="1">
    <citation type="submission" date="2016-10" db="EMBL/GenBank/DDBJ databases">
        <authorList>
            <person name="de Groot N.N."/>
        </authorList>
    </citation>
    <scope>NUCLEOTIDE SEQUENCE [LARGE SCALE GENOMIC DNA]</scope>
    <source>
        <strain evidence="3 4">DSM 12130</strain>
    </source>
</reference>
<keyword evidence="4" id="KW-1185">Reference proteome</keyword>
<dbReference type="GO" id="GO:0004519">
    <property type="term" value="F:endonuclease activity"/>
    <property type="evidence" value="ECO:0007669"/>
    <property type="project" value="InterPro"/>
</dbReference>
<dbReference type="Proteomes" id="UP000199073">
    <property type="component" value="Unassembled WGS sequence"/>
</dbReference>
<dbReference type="InterPro" id="IPR046454">
    <property type="entry name" value="GpA_endonuclease"/>
</dbReference>
<accession>A0A1H0W316</accession>
<protein>
    <submittedName>
        <fullName evidence="3">Phage terminase, large subunit GpA</fullName>
    </submittedName>
</protein>
<sequence length="552" mass="62290">MPHMRGILDASFYPSVRYIGNCKSPQGGSSAGADTILGYIADMQPGPAFVVYPDRPTGSKRFKDYLQPMFEESPRLRKLLTGMSDDMASMRIKLQTMLIYLGWAGSVTSLGNISARYLIGDEIDKWVAQASKKEANTLQLFFERFRSYKYGGKCWLISTPSDTDGPIWHYLSKEAQVIFDYWIRCPECGEIHKVAFAHIKFGDERDPKVIEEQDLARYAFPCCGLMVDDRGRTKALQHGIWRERLDEEEEKQGAVGRELFNCLRELNPKKICFHSPGWISPLVGNSEMAAAFLRGLDDPAQMHYFDNQIAAVAHTPFRQNRKVDAILKLRDDRPEGLVPGGGVVSALVAGVDTQDNSFPFSVRAFGWGQEMESWQIRQGEVDSLAALAKVLFEDVYQDSDGLYYPIHCAVIDTGGHRTAEVYDFARSFPSRVIPYKGASGRKAKPYKKSFIDVYPGTNIKIPGGVELYICDTHHYKDQLATKLRIKSDDPGAYHLHSTTSEAFCHEMCAEYVDDRRLWQCPKGKANHGWDCAVMELVAADLLYLRYSNKEAQ</sequence>
<feature type="domain" description="Terminase large subunit GpA endonuclease" evidence="2">
    <location>
        <begin position="271"/>
        <end position="545"/>
    </location>
</feature>
<dbReference type="Pfam" id="PF05876">
    <property type="entry name" value="GpA_ATPase"/>
    <property type="match status" value="1"/>
</dbReference>
<proteinExistence type="predicted"/>